<dbReference type="Pfam" id="PF00168">
    <property type="entry name" value="C2"/>
    <property type="match status" value="1"/>
</dbReference>
<evidence type="ECO:0000256" key="4">
    <source>
        <dbReference type="ARBA" id="ARBA00022588"/>
    </source>
</evidence>
<evidence type="ECO:0000256" key="8">
    <source>
        <dbReference type="ARBA" id="ARBA00023198"/>
    </source>
</evidence>
<dbReference type="SUPFAM" id="SSF49562">
    <property type="entry name" value="C2 domain (Calcium/lipid-binding domain, CaLB)"/>
    <property type="match status" value="1"/>
</dbReference>
<keyword evidence="5" id="KW-0677">Repeat</keyword>
<reference evidence="9" key="2">
    <citation type="submission" date="2022-08" db="UniProtKB">
        <authorList>
            <consortium name="EnsemblMetazoa"/>
        </authorList>
    </citation>
    <scope>IDENTIFICATION</scope>
    <source>
        <strain evidence="9">STECLA/ALBI9_A</strain>
    </source>
</reference>
<keyword evidence="3" id="KW-0963">Cytoplasm</keyword>
<dbReference type="InterPro" id="IPR003892">
    <property type="entry name" value="CUE"/>
</dbReference>
<dbReference type="InterPro" id="IPR037301">
    <property type="entry name" value="Tollip_C2"/>
</dbReference>
<dbReference type="PROSITE" id="PS51140">
    <property type="entry name" value="CUE"/>
    <property type="match status" value="1"/>
</dbReference>
<evidence type="ECO:0000256" key="5">
    <source>
        <dbReference type="ARBA" id="ARBA00022737"/>
    </source>
</evidence>
<dbReference type="SUPFAM" id="SSF46934">
    <property type="entry name" value="UBA-like"/>
    <property type="match status" value="1"/>
</dbReference>
<evidence type="ECO:0008006" key="11">
    <source>
        <dbReference type="Google" id="ProtNLM"/>
    </source>
</evidence>
<proteinExistence type="inferred from homology"/>
<comment type="similarity">
    <text evidence="2">Belongs to the tollip family.</text>
</comment>
<dbReference type="VEuPathDB" id="VectorBase:AALB017616"/>
<dbReference type="EnsemblMetazoa" id="AALB009280-RA">
    <property type="protein sequence ID" value="AALB009280-PA"/>
    <property type="gene ID" value="AALB009280"/>
</dbReference>
<dbReference type="Proteomes" id="UP000069272">
    <property type="component" value="Chromosome 2R"/>
</dbReference>
<dbReference type="PANTHER" id="PTHR16461:SF5">
    <property type="entry name" value="TOLL-INTERACTING PROTEIN"/>
    <property type="match status" value="1"/>
</dbReference>
<dbReference type="GO" id="GO:0005737">
    <property type="term" value="C:cytoplasm"/>
    <property type="evidence" value="ECO:0007669"/>
    <property type="project" value="UniProtKB-SubCell"/>
</dbReference>
<sequence>MNMALKIVFALFFIITMLVCAFEGHPVPDHAKIRIHVPVKHHTHLHTKTIVKTVHVGIPVKNVKSHDDEHGWEYGKKKKGGASSYLNIQNNPKMMEEVTPRSNEHWKRAYLGPLPDEFLRVTTAQDIQEVTDRQAALALQNHHNSCTPYMAPNIVGRLSITIAQAKLVKNYGITRMDPYVRLRVGHFVYETQTCANGGRNPRWNRVIHCQLPAGVEIIAIEIYDECNFSMDELIAWTEIRIPQSVLRGETHEEWYSLSGKQGEGLEGSIDMVLSFNNVIVQPRMIQATNAPVMLVPNVATGTPMPVFVAPNQPQVARPPPVLTEDDLARIHEMFPQVDKEVIKSVAVANNQDRDAVINALLQMSS</sequence>
<dbReference type="FunFam" id="2.60.40.150:FF:000055">
    <property type="entry name" value="Toll-interacting protein-like Protein"/>
    <property type="match status" value="1"/>
</dbReference>
<dbReference type="InterPro" id="IPR009060">
    <property type="entry name" value="UBA-like_sf"/>
</dbReference>
<keyword evidence="4" id="KW-0399">Innate immunity</keyword>
<dbReference type="PANTHER" id="PTHR16461">
    <property type="entry name" value="TOLL-INTERACTING PROTEIN"/>
    <property type="match status" value="1"/>
</dbReference>
<dbReference type="InterPro" id="IPR035892">
    <property type="entry name" value="C2_domain_sf"/>
</dbReference>
<dbReference type="GO" id="GO:0045087">
    <property type="term" value="P:innate immune response"/>
    <property type="evidence" value="ECO:0007669"/>
    <property type="project" value="UniProtKB-KW"/>
</dbReference>
<dbReference type="GO" id="GO:0006914">
    <property type="term" value="P:autophagy"/>
    <property type="evidence" value="ECO:0007669"/>
    <property type="project" value="UniProtKB-KW"/>
</dbReference>
<dbReference type="GO" id="GO:0043130">
    <property type="term" value="F:ubiquitin binding"/>
    <property type="evidence" value="ECO:0007669"/>
    <property type="project" value="InterPro"/>
</dbReference>
<dbReference type="CDD" id="cd04016">
    <property type="entry name" value="C2_Tollip"/>
    <property type="match status" value="1"/>
</dbReference>
<keyword evidence="6" id="KW-0391">Immunity</keyword>
<dbReference type="Gene3D" id="1.10.8.10">
    <property type="entry name" value="DNA helicase RuvA subunit, C-terminal domain"/>
    <property type="match status" value="1"/>
</dbReference>
<dbReference type="GO" id="GO:0006511">
    <property type="term" value="P:ubiquitin-dependent protein catabolic process"/>
    <property type="evidence" value="ECO:0007669"/>
    <property type="project" value="TreeGrafter"/>
</dbReference>
<keyword evidence="10" id="KW-1185">Reference proteome</keyword>
<protein>
    <recommendedName>
        <fullName evidence="11">Toll-interacting protein</fullName>
    </recommendedName>
</protein>
<evidence type="ECO:0000313" key="10">
    <source>
        <dbReference type="Proteomes" id="UP000069272"/>
    </source>
</evidence>
<evidence type="ECO:0000256" key="1">
    <source>
        <dbReference type="ARBA" id="ARBA00004496"/>
    </source>
</evidence>
<dbReference type="InterPro" id="IPR041799">
    <property type="entry name" value="TOLIP_CUE"/>
</dbReference>
<accession>A0A182FRV4</accession>
<evidence type="ECO:0000256" key="2">
    <source>
        <dbReference type="ARBA" id="ARBA00009278"/>
    </source>
</evidence>
<dbReference type="Pfam" id="PF02845">
    <property type="entry name" value="CUE"/>
    <property type="match status" value="1"/>
</dbReference>
<organism evidence="9 10">
    <name type="scientific">Anopheles albimanus</name>
    <name type="common">New world malaria mosquito</name>
    <dbReference type="NCBI Taxonomy" id="7167"/>
    <lineage>
        <taxon>Eukaryota</taxon>
        <taxon>Metazoa</taxon>
        <taxon>Ecdysozoa</taxon>
        <taxon>Arthropoda</taxon>
        <taxon>Hexapoda</taxon>
        <taxon>Insecta</taxon>
        <taxon>Pterygota</taxon>
        <taxon>Neoptera</taxon>
        <taxon>Endopterygota</taxon>
        <taxon>Diptera</taxon>
        <taxon>Nematocera</taxon>
        <taxon>Culicoidea</taxon>
        <taxon>Culicidae</taxon>
        <taxon>Anophelinae</taxon>
        <taxon>Anopheles</taxon>
    </lineage>
</organism>
<reference evidence="9 10" key="1">
    <citation type="journal article" date="2017" name="G3 (Bethesda)">
        <title>The Physical Genome Mapping of Anopheles albimanus Corrected Scaffold Misassemblies and Identified Interarm Rearrangements in Genus Anopheles.</title>
        <authorList>
            <person name="Artemov G.N."/>
            <person name="Peery A.N."/>
            <person name="Jiang X."/>
            <person name="Tu Z."/>
            <person name="Stegniy V.N."/>
            <person name="Sharakhova M.V."/>
            <person name="Sharakhov I.V."/>
        </authorList>
    </citation>
    <scope>NUCLEOTIDE SEQUENCE [LARGE SCALE GENOMIC DNA]</scope>
    <source>
        <strain evidence="9 10">ALBI9_A</strain>
    </source>
</reference>
<dbReference type="Gene3D" id="2.60.40.150">
    <property type="entry name" value="C2 domain"/>
    <property type="match status" value="1"/>
</dbReference>
<keyword evidence="8" id="KW-0395">Inflammatory response</keyword>
<evidence type="ECO:0000256" key="3">
    <source>
        <dbReference type="ARBA" id="ARBA00022490"/>
    </source>
</evidence>
<dbReference type="PROSITE" id="PS50004">
    <property type="entry name" value="C2"/>
    <property type="match status" value="1"/>
</dbReference>
<evidence type="ECO:0000256" key="6">
    <source>
        <dbReference type="ARBA" id="ARBA00022859"/>
    </source>
</evidence>
<dbReference type="SMART" id="SM00239">
    <property type="entry name" value="C2"/>
    <property type="match status" value="1"/>
</dbReference>
<dbReference type="InterPro" id="IPR000008">
    <property type="entry name" value="C2_dom"/>
</dbReference>
<dbReference type="CDD" id="cd14363">
    <property type="entry name" value="CUE_TOLIP"/>
    <property type="match status" value="1"/>
</dbReference>
<dbReference type="SMART" id="SM00546">
    <property type="entry name" value="CUE"/>
    <property type="match status" value="1"/>
</dbReference>
<dbReference type="VEuPathDB" id="VectorBase:AALB20_035642"/>
<name>A0A182FRV4_ANOAL</name>
<evidence type="ECO:0000256" key="7">
    <source>
        <dbReference type="ARBA" id="ARBA00023006"/>
    </source>
</evidence>
<dbReference type="GO" id="GO:0031624">
    <property type="term" value="F:ubiquitin conjugating enzyme binding"/>
    <property type="evidence" value="ECO:0007669"/>
    <property type="project" value="TreeGrafter"/>
</dbReference>
<keyword evidence="7" id="KW-0072">Autophagy</keyword>
<dbReference type="VEuPathDB" id="VectorBase:AALB017617"/>
<dbReference type="STRING" id="7167.A0A182FRV4"/>
<evidence type="ECO:0000313" key="9">
    <source>
        <dbReference type="EnsemblMetazoa" id="AALB009280-PA"/>
    </source>
</evidence>
<comment type="subcellular location">
    <subcellularLocation>
        <location evidence="1">Cytoplasm</location>
    </subcellularLocation>
</comment>
<dbReference type="AlphaFoldDB" id="A0A182FRV4"/>